<dbReference type="InterPro" id="IPR058094">
    <property type="entry name" value="Ig-like_OmpL47-like"/>
</dbReference>
<feature type="chain" id="PRO_5045657709" description="BIG2 domain-containing protein" evidence="1">
    <location>
        <begin position="31"/>
        <end position="1789"/>
    </location>
</feature>
<feature type="domain" description="BIG2" evidence="2">
    <location>
        <begin position="799"/>
        <end position="880"/>
    </location>
</feature>
<comment type="caution">
    <text evidence="3">The sequence shown here is derived from an EMBL/GenBank/DDBJ whole genome shotgun (WGS) entry which is preliminary data.</text>
</comment>
<dbReference type="InterPro" id="IPR013783">
    <property type="entry name" value="Ig-like_fold"/>
</dbReference>
<evidence type="ECO:0000259" key="2">
    <source>
        <dbReference type="SMART" id="SM00635"/>
    </source>
</evidence>
<accession>A0ABX1YZW2</accession>
<protein>
    <recommendedName>
        <fullName evidence="2">BIG2 domain-containing protein</fullName>
    </recommendedName>
</protein>
<dbReference type="InterPro" id="IPR008964">
    <property type="entry name" value="Invasin/intimin_cell_adhesion"/>
</dbReference>
<dbReference type="InterPro" id="IPR003343">
    <property type="entry name" value="Big_2"/>
</dbReference>
<keyword evidence="1" id="KW-0732">Signal</keyword>
<dbReference type="EMBL" id="WHOC01000027">
    <property type="protein sequence ID" value="NOU85321.1"/>
    <property type="molecule type" value="Genomic_DNA"/>
</dbReference>
<dbReference type="Gene3D" id="2.60.40.10">
    <property type="entry name" value="Immunoglobulins"/>
    <property type="match status" value="5"/>
</dbReference>
<keyword evidence="4" id="KW-1185">Reference proteome</keyword>
<dbReference type="SMART" id="SM00635">
    <property type="entry name" value="BID_2"/>
    <property type="match status" value="4"/>
</dbReference>
<feature type="domain" description="BIG2" evidence="2">
    <location>
        <begin position="464"/>
        <end position="537"/>
    </location>
</feature>
<dbReference type="Gene3D" id="3.20.20.80">
    <property type="entry name" value="Glycosidases"/>
    <property type="match status" value="1"/>
</dbReference>
<feature type="domain" description="BIG2" evidence="2">
    <location>
        <begin position="196"/>
        <end position="280"/>
    </location>
</feature>
<dbReference type="Proteomes" id="UP000658690">
    <property type="component" value="Unassembled WGS sequence"/>
</dbReference>
<reference evidence="3 4" key="1">
    <citation type="submission" date="2019-10" db="EMBL/GenBank/DDBJ databases">
        <title>Description of Paenibacillus choica sp. nov.</title>
        <authorList>
            <person name="Carlier A."/>
            <person name="Qi S."/>
        </authorList>
    </citation>
    <scope>NUCLEOTIDE SEQUENCE [LARGE SCALE GENOMIC DNA]</scope>
    <source>
        <strain evidence="3 4">LMG 31460</strain>
    </source>
</reference>
<dbReference type="InterPro" id="IPR017853">
    <property type="entry name" value="GH"/>
</dbReference>
<dbReference type="SUPFAM" id="SSF51445">
    <property type="entry name" value="(Trans)glycosidases"/>
    <property type="match status" value="1"/>
</dbReference>
<dbReference type="Gene3D" id="2.60.40.1080">
    <property type="match status" value="4"/>
</dbReference>
<dbReference type="NCBIfam" id="NF047446">
    <property type="entry name" value="barrel_OmpL47"/>
    <property type="match status" value="1"/>
</dbReference>
<sequence>MHKKIIWGVIFSICLAALLFRAPASLAVGAYDTGVLQFQDDFSEGMSLWKGVKGSWVVDNGALRVTSSSTNEIEPKGSNAVWQDQIVEFRIQIVGAPGGGFTRVFTRYVSNTSNLGLLIRPTGLSYSLNGAAESYLSSYTFTVGTNYDVKMMLSGSTATIYAKKDSEITYTSAGTIAGLPVQSGKLRFQTSNDKVLLDNVKVSNTQSSTFMANGSVLSSLNLGSQSALSLINTTGKAVVWTSSDTTRATVDGNGVVTAAGRGLVTITASTADHLEQVRFDIYVKDPIDSAGVMQLQDDFSNGMSLWNAVSGAWGIDHSQLISPAASSSLLEPKGTFTKWRNMTVAMRFNRLVTSSNDNFISIKLRYVSEADYTRLLIRSTGLSYIQAGGAEQSFYATTFNTGTDYDIKLVAIDDLVQVYVKSAADPNYIVAGAISNASYNFGKVQLTTYNVKAALDNIQIWNHEKLPFILGKKLSAFNKGDGETLQLTNTTGKSVMWSSSDNQVATVDQTGAVTPLARGQVVITAATYDSMYQDKAEIVVKDPINPTGILQFEDDFSEGMSVWKAVYGTWTVDNSRLSSTSTASSLIEMKGSETTWRNQTIAMRFNRGENLAGNFISVKFRYVSEADYTRLLIRSTGLSYVKAGGTEQSMYAMTFNADTDYDIKLVALDNWVQVYVKSATDPDYTYAGAISNVSYVFGKVQLTTYNVKATFDHIQIWNHESSAFALSTKLTGIASGYSKSLQLTNTTGKSVVWTSSNTQVATVDQTGVVTAIAKGQTVVTAATYDASFQDKSDIVVYVRPTGVTLNKPSTSLYMGEAEELTAAVSPADVDNPLTIWTSSNPSVVSLVGGSSTSRAIKALSAGTSIITVTTVDGGFSASIQVVVNPVPEPTVSMAEFAIDPTPNALPSHFLGAHNEQLVKVGRVTDFQLESFDNLGLDLQLQNVRGPDGTGANYYLYNEGTVMNSKDPRYQQFYGNRTVGAVENVNLQPGYPGLYLADSYHLANTIEVPYVFVINVISQSVSEILTQVQQMKQQTTQPIYVEMGNELYSILFDASFPSVSEYIAKCKLIYQGIKGIDPTIKIGIVAVAKDLEDRIAADPNNLPDPDVDWAATQGGRVALWNQTLMTDSSFYDAIIVHVYSPIPNLFDLTNSKMMRYLYTYNQSALEGLSIQKNQFPGKEIWVTEWSSLPTVLFGEKDPNEKARKQFMKTPGFAMHNMERVLQMIESGAVTISDVHAMVDPQGFGIVQQTAGGDLTELPNYYVFKALGGLLDSNSSYYKVNLAQGNVQNEKLRFIATDVYYNVADVGAWGFGDANGIKKVVFANRTMNPVNVSIPGRDLKTNWVYGGSNPLPAFLTNPNASWLDAPQVNPLPETPSSIFAGEIQLKPYSMTIVDISNNVAVPVTTASMSPAQPDGQNGWYVNPVTVTLTATATATDHVSGMEKTEYSLDNGTTWQSYTAPVTFDQSGNYGIMYRSTDKAGNIEPDKQVSFKLNMTAAVVKLQDSSGNPISGGIVKYYDGGWKDFGVTDAFGLISKDLPDKTYTFSMTYEGTYMEKVQNTGASPIVVFQTVNTTVQLKDSSGSPLDGGTVKYYAGGWKDLGATVGGTASKELLPGNYTFSMSYLGIYQEKVQNTGSSAAIVFLTVNTTVQLKDSSGNPLDGGTVKYYAGGWKDLGTTVGGMASKELLPGNYTFSMSYLGTYQEKTQNTGLPETVVFQTINTTVQLKDSLGSPLDGGTVKYYAGGWKDLGATVGGTASKELLPGNYTFSMSYLGTYQEKTQNTGLNTTIVFQK</sequence>
<feature type="signal peptide" evidence="1">
    <location>
        <begin position="1"/>
        <end position="30"/>
    </location>
</feature>
<evidence type="ECO:0000256" key="1">
    <source>
        <dbReference type="SAM" id="SignalP"/>
    </source>
</evidence>
<proteinExistence type="predicted"/>
<feature type="domain" description="BIG2" evidence="2">
    <location>
        <begin position="720"/>
        <end position="793"/>
    </location>
</feature>
<organism evidence="3 4">
    <name type="scientific">Paenibacillus germinis</name>
    <dbReference type="NCBI Taxonomy" id="2654979"/>
    <lineage>
        <taxon>Bacteria</taxon>
        <taxon>Bacillati</taxon>
        <taxon>Bacillota</taxon>
        <taxon>Bacilli</taxon>
        <taxon>Bacillales</taxon>
        <taxon>Paenibacillaceae</taxon>
        <taxon>Paenibacillus</taxon>
    </lineage>
</organism>
<dbReference type="Pfam" id="PF02368">
    <property type="entry name" value="Big_2"/>
    <property type="match status" value="4"/>
</dbReference>
<dbReference type="SUPFAM" id="SSF49373">
    <property type="entry name" value="Invasin/intimin cell-adhesion fragments"/>
    <property type="match status" value="4"/>
</dbReference>
<evidence type="ECO:0000313" key="4">
    <source>
        <dbReference type="Proteomes" id="UP000658690"/>
    </source>
</evidence>
<name>A0ABX1YZW2_9BACL</name>
<dbReference type="RefSeq" id="WP_171688642.1">
    <property type="nucleotide sequence ID" value="NZ_WHOC01000027.1"/>
</dbReference>
<gene>
    <name evidence="3" type="ORF">GC102_05925</name>
</gene>
<evidence type="ECO:0000313" key="3">
    <source>
        <dbReference type="EMBL" id="NOU85321.1"/>
    </source>
</evidence>
<dbReference type="Gene3D" id="2.60.120.560">
    <property type="entry name" value="Exo-inulinase, domain 1"/>
    <property type="match status" value="3"/>
</dbReference>